<accession>A0A2G9YUY2</accession>
<dbReference type="SUPFAM" id="SSF55205">
    <property type="entry name" value="EPT/RTPC-like"/>
    <property type="match status" value="1"/>
</dbReference>
<comment type="caution">
    <text evidence="3">The sequence shown here is derived from an EMBL/GenBank/DDBJ whole genome shotgun (WGS) entry which is preliminary data.</text>
</comment>
<feature type="domain" description="Enolpyruvate transferase" evidence="2">
    <location>
        <begin position="108"/>
        <end position="153"/>
    </location>
</feature>
<proteinExistence type="predicted"/>
<evidence type="ECO:0000313" key="3">
    <source>
        <dbReference type="EMBL" id="PIP23064.1"/>
    </source>
</evidence>
<evidence type="ECO:0000313" key="4">
    <source>
        <dbReference type="Proteomes" id="UP000229976"/>
    </source>
</evidence>
<name>A0A2G9YUY2_9BACT</name>
<dbReference type="InterPro" id="IPR036968">
    <property type="entry name" value="Enolpyruvate_Tfrase_sf"/>
</dbReference>
<sequence length="158" mass="18604">MLGNKETVSNPPYKLKITYEAIRHWKKRRKEGLSWEPRQDEMILKQAETFLSLSRKENAKFIAEQAEDYCFARAFNFISQEEGLKRWPSLQSHESNRILEMENALNVAQKGEEIISKDHRVIQAIVMWGIVNNSAVKIKHPEAVNKSWPEFWEFISEI</sequence>
<keyword evidence="1" id="KW-0808">Transferase</keyword>
<evidence type="ECO:0000256" key="1">
    <source>
        <dbReference type="ARBA" id="ARBA00022679"/>
    </source>
</evidence>
<organism evidence="3 4">
    <name type="scientific">Candidatus Nealsonbacteria bacterium CG23_combo_of_CG06-09_8_20_14_all_39_17</name>
    <dbReference type="NCBI Taxonomy" id="1974722"/>
    <lineage>
        <taxon>Bacteria</taxon>
        <taxon>Candidatus Nealsoniibacteriota</taxon>
    </lineage>
</organism>
<dbReference type="Proteomes" id="UP000229976">
    <property type="component" value="Unassembled WGS sequence"/>
</dbReference>
<dbReference type="GO" id="GO:0016765">
    <property type="term" value="F:transferase activity, transferring alkyl or aryl (other than methyl) groups"/>
    <property type="evidence" value="ECO:0007669"/>
    <property type="project" value="InterPro"/>
</dbReference>
<gene>
    <name evidence="3" type="ORF">COX37_00670</name>
</gene>
<dbReference type="InterPro" id="IPR013792">
    <property type="entry name" value="RNA3'P_cycl/enolpyr_Trfase_a/b"/>
</dbReference>
<evidence type="ECO:0000259" key="2">
    <source>
        <dbReference type="Pfam" id="PF00275"/>
    </source>
</evidence>
<dbReference type="InterPro" id="IPR001986">
    <property type="entry name" value="Enolpyruvate_Tfrase_dom"/>
</dbReference>
<dbReference type="Gene3D" id="3.65.10.10">
    <property type="entry name" value="Enolpyruvate transferase domain"/>
    <property type="match status" value="1"/>
</dbReference>
<dbReference type="EMBL" id="PCRO01000009">
    <property type="protein sequence ID" value="PIP23064.1"/>
    <property type="molecule type" value="Genomic_DNA"/>
</dbReference>
<dbReference type="AlphaFoldDB" id="A0A2G9YUY2"/>
<protein>
    <recommendedName>
        <fullName evidence="2">Enolpyruvate transferase domain-containing protein</fullName>
    </recommendedName>
</protein>
<dbReference type="Pfam" id="PF00275">
    <property type="entry name" value="EPSP_synthase"/>
    <property type="match status" value="1"/>
</dbReference>
<reference evidence="3 4" key="1">
    <citation type="submission" date="2017-09" db="EMBL/GenBank/DDBJ databases">
        <title>Depth-based differentiation of microbial function through sediment-hosted aquifers and enrichment of novel symbionts in the deep terrestrial subsurface.</title>
        <authorList>
            <person name="Probst A.J."/>
            <person name="Ladd B."/>
            <person name="Jarett J.K."/>
            <person name="Geller-Mcgrath D.E."/>
            <person name="Sieber C.M."/>
            <person name="Emerson J.B."/>
            <person name="Anantharaman K."/>
            <person name="Thomas B.C."/>
            <person name="Malmstrom R."/>
            <person name="Stieglmeier M."/>
            <person name="Klingl A."/>
            <person name="Woyke T."/>
            <person name="Ryan C.M."/>
            <person name="Banfield J.F."/>
        </authorList>
    </citation>
    <scope>NUCLEOTIDE SEQUENCE [LARGE SCALE GENOMIC DNA]</scope>
    <source>
        <strain evidence="3">CG23_combo_of_CG06-09_8_20_14_all_39_17</strain>
    </source>
</reference>